<proteinExistence type="predicted"/>
<protein>
    <submittedName>
        <fullName evidence="4">Uncharacterized protein</fullName>
    </submittedName>
</protein>
<sequence>MGDEYLSQAGLYLHEYTRGLRLLHPDHHSITYDVIRQCDQYLKDAYDFDDVGRIILERFELIRARLEQERMEVIGKRNRLQMEATERNAARLALKALIQAKKDHLERLTQYYESLRDLTTGGDD</sequence>
<dbReference type="Pfam" id="PF14931">
    <property type="entry name" value="IFT20"/>
    <property type="match status" value="1"/>
</dbReference>
<dbReference type="EMBL" id="CAXLJM020000120">
    <property type="protein sequence ID" value="CAL8137878.1"/>
    <property type="molecule type" value="Genomic_DNA"/>
</dbReference>
<comment type="caution">
    <text evidence="4">The sequence shown here is derived from an EMBL/GenBank/DDBJ whole genome shotgun (WGS) entry which is preliminary data.</text>
</comment>
<dbReference type="PANTHER" id="PTHR31978">
    <property type="entry name" value="INTRAFLAGELLAR TRANSPORT PROTEIN 20 HOMOLOG"/>
    <property type="match status" value="1"/>
</dbReference>
<evidence type="ECO:0000313" key="5">
    <source>
        <dbReference type="Proteomes" id="UP001642540"/>
    </source>
</evidence>
<keyword evidence="2" id="KW-0175">Coiled coil</keyword>
<organism evidence="4 5">
    <name type="scientific">Orchesella dallaii</name>
    <dbReference type="NCBI Taxonomy" id="48710"/>
    <lineage>
        <taxon>Eukaryota</taxon>
        <taxon>Metazoa</taxon>
        <taxon>Ecdysozoa</taxon>
        <taxon>Arthropoda</taxon>
        <taxon>Hexapoda</taxon>
        <taxon>Collembola</taxon>
        <taxon>Entomobryomorpha</taxon>
        <taxon>Entomobryoidea</taxon>
        <taxon>Orchesellidae</taxon>
        <taxon>Orchesellinae</taxon>
        <taxon>Orchesella</taxon>
    </lineage>
</organism>
<dbReference type="InterPro" id="IPR028172">
    <property type="entry name" value="FT20"/>
</dbReference>
<name>A0ABP1RWS5_9HEXA</name>
<gene>
    <name evidence="4" type="ORF">ODALV1_LOCUS27122</name>
</gene>
<evidence type="ECO:0000313" key="4">
    <source>
        <dbReference type="EMBL" id="CAL8137878.1"/>
    </source>
</evidence>
<dbReference type="Proteomes" id="UP001642540">
    <property type="component" value="Unassembled WGS sequence"/>
</dbReference>
<keyword evidence="5" id="KW-1185">Reference proteome</keyword>
<comment type="subcellular location">
    <subcellularLocation>
        <location evidence="1">Cell projection</location>
        <location evidence="1">Cilium</location>
    </subcellularLocation>
</comment>
<reference evidence="4 5" key="1">
    <citation type="submission" date="2024-08" db="EMBL/GenBank/DDBJ databases">
        <authorList>
            <person name="Cucini C."/>
            <person name="Frati F."/>
        </authorList>
    </citation>
    <scope>NUCLEOTIDE SEQUENCE [LARGE SCALE GENOMIC DNA]</scope>
</reference>
<dbReference type="PANTHER" id="PTHR31978:SF1">
    <property type="entry name" value="INTRAFLAGELLAR TRANSPORT PROTEIN 20 HOMOLOG"/>
    <property type="match status" value="1"/>
</dbReference>
<evidence type="ECO:0000256" key="1">
    <source>
        <dbReference type="ARBA" id="ARBA00004138"/>
    </source>
</evidence>
<evidence type="ECO:0000256" key="2">
    <source>
        <dbReference type="ARBA" id="ARBA00023054"/>
    </source>
</evidence>
<evidence type="ECO:0000256" key="3">
    <source>
        <dbReference type="ARBA" id="ARBA00023273"/>
    </source>
</evidence>
<keyword evidence="3" id="KW-0966">Cell projection</keyword>
<accession>A0ABP1RWS5</accession>